<protein>
    <submittedName>
        <fullName evidence="4">SDR family oxidoreductase</fullName>
    </submittedName>
</protein>
<gene>
    <name evidence="4" type="ORF">IOE58_05015</name>
</gene>
<dbReference type="EMBL" id="JADEYR010000003">
    <property type="protein sequence ID" value="MBE9403574.1"/>
    <property type="molecule type" value="Genomic_DNA"/>
</dbReference>
<sequence>MTTDAPSQNRPVVLITGASRGIGRAIAHELAADHHLILGGRDRDALESLVSELPSAEPFVADLSDPASLADAVGALELPHGLDGVVHSAGILVSGTVEELTAEDWTRSFALNVTAVAELTRGLLPALRTARGTVVTINSGSGYTSGAAGGAYSASKFALRALTDALRAEEKEHGVRVSSVHPGRTATDMQRELRSFEGGEYQEEDYMRPQTVAATVGLALRLPADAAIDSLSVRPR</sequence>
<dbReference type="Pfam" id="PF00106">
    <property type="entry name" value="adh_short"/>
    <property type="match status" value="1"/>
</dbReference>
<dbReference type="RefSeq" id="WP_193865308.1">
    <property type="nucleotide sequence ID" value="NZ_JADEYR010000003.1"/>
</dbReference>
<evidence type="ECO:0000259" key="3">
    <source>
        <dbReference type="SMART" id="SM00822"/>
    </source>
</evidence>
<dbReference type="Proteomes" id="UP000644727">
    <property type="component" value="Unassembled WGS sequence"/>
</dbReference>
<dbReference type="PANTHER" id="PTHR44196:SF1">
    <property type="entry name" value="DEHYDROGENASE_REDUCTASE SDR FAMILY MEMBER 7B"/>
    <property type="match status" value="1"/>
</dbReference>
<organism evidence="4 5">
    <name type="scientific">Brachybacterium epidermidis</name>
    <dbReference type="NCBI Taxonomy" id="2781983"/>
    <lineage>
        <taxon>Bacteria</taxon>
        <taxon>Bacillati</taxon>
        <taxon>Actinomycetota</taxon>
        <taxon>Actinomycetes</taxon>
        <taxon>Micrococcales</taxon>
        <taxon>Dermabacteraceae</taxon>
        <taxon>Brachybacterium</taxon>
    </lineage>
</organism>
<comment type="similarity">
    <text evidence="1">Belongs to the short-chain dehydrogenases/reductases (SDR) family.</text>
</comment>
<keyword evidence="5" id="KW-1185">Reference proteome</keyword>
<dbReference type="InterPro" id="IPR036291">
    <property type="entry name" value="NAD(P)-bd_dom_sf"/>
</dbReference>
<dbReference type="PANTHER" id="PTHR44196">
    <property type="entry name" value="DEHYDROGENASE/REDUCTASE SDR FAMILY MEMBER 7B"/>
    <property type="match status" value="1"/>
</dbReference>
<name>A0ABR9VZH0_9MICO</name>
<evidence type="ECO:0000256" key="1">
    <source>
        <dbReference type="ARBA" id="ARBA00006484"/>
    </source>
</evidence>
<evidence type="ECO:0000256" key="2">
    <source>
        <dbReference type="ARBA" id="ARBA00023002"/>
    </source>
</evidence>
<dbReference type="PRINTS" id="PR00081">
    <property type="entry name" value="GDHRDH"/>
</dbReference>
<dbReference type="NCBIfam" id="NF006073">
    <property type="entry name" value="PRK08219.1"/>
    <property type="match status" value="1"/>
</dbReference>
<dbReference type="SMART" id="SM00822">
    <property type="entry name" value="PKS_KR"/>
    <property type="match status" value="1"/>
</dbReference>
<dbReference type="PROSITE" id="PS00061">
    <property type="entry name" value="ADH_SHORT"/>
    <property type="match status" value="1"/>
</dbReference>
<comment type="caution">
    <text evidence="4">The sequence shown here is derived from an EMBL/GenBank/DDBJ whole genome shotgun (WGS) entry which is preliminary data.</text>
</comment>
<keyword evidence="2" id="KW-0560">Oxidoreductase</keyword>
<dbReference type="InterPro" id="IPR002347">
    <property type="entry name" value="SDR_fam"/>
</dbReference>
<feature type="domain" description="Ketoreductase" evidence="3">
    <location>
        <begin position="11"/>
        <end position="185"/>
    </location>
</feature>
<accession>A0ABR9VZH0</accession>
<dbReference type="InterPro" id="IPR020904">
    <property type="entry name" value="Sc_DH/Rdtase_CS"/>
</dbReference>
<dbReference type="InterPro" id="IPR057326">
    <property type="entry name" value="KR_dom"/>
</dbReference>
<evidence type="ECO:0000313" key="5">
    <source>
        <dbReference type="Proteomes" id="UP000644727"/>
    </source>
</evidence>
<proteinExistence type="inferred from homology"/>
<dbReference type="SUPFAM" id="SSF51735">
    <property type="entry name" value="NAD(P)-binding Rossmann-fold domains"/>
    <property type="match status" value="1"/>
</dbReference>
<evidence type="ECO:0000313" key="4">
    <source>
        <dbReference type="EMBL" id="MBE9403574.1"/>
    </source>
</evidence>
<dbReference type="Gene3D" id="3.40.50.720">
    <property type="entry name" value="NAD(P)-binding Rossmann-like Domain"/>
    <property type="match status" value="1"/>
</dbReference>
<reference evidence="4 5" key="1">
    <citation type="submission" date="2020-10" db="EMBL/GenBank/DDBJ databases">
        <title>Draft genome and description of Brachybacterium epidermidis sp nov.</title>
        <authorList>
            <person name="Boxberger M."/>
            <person name="La Scola B."/>
        </authorList>
    </citation>
    <scope>NUCLEOTIDE SEQUENCE [LARGE SCALE GENOMIC DNA]</scope>
    <source>
        <strain evidence="4 5">Marseille-Q2903</strain>
    </source>
</reference>